<reference evidence="1" key="1">
    <citation type="submission" date="2014-05" db="EMBL/GenBank/DDBJ databases">
        <authorList>
            <person name="Chronopoulou M."/>
        </authorList>
    </citation>
    <scope>NUCLEOTIDE SEQUENCE</scope>
    <source>
        <tissue evidence="1">Whole organism</tissue>
    </source>
</reference>
<protein>
    <submittedName>
        <fullName evidence="1">Uncharacterized protein</fullName>
    </submittedName>
</protein>
<dbReference type="EMBL" id="HACA01004800">
    <property type="protein sequence ID" value="CDW22161.1"/>
    <property type="molecule type" value="Transcribed_RNA"/>
</dbReference>
<proteinExistence type="predicted"/>
<sequence length="57" mass="6534">SIIDLHDDPHLFPVLSTSIHGSENFKWTCKDPLIKIVFSNKLKYISNSFRPETVAFS</sequence>
<organism evidence="1">
    <name type="scientific">Lepeophtheirus salmonis</name>
    <name type="common">Salmon louse</name>
    <name type="synonym">Caligus salmonis</name>
    <dbReference type="NCBI Taxonomy" id="72036"/>
    <lineage>
        <taxon>Eukaryota</taxon>
        <taxon>Metazoa</taxon>
        <taxon>Ecdysozoa</taxon>
        <taxon>Arthropoda</taxon>
        <taxon>Crustacea</taxon>
        <taxon>Multicrustacea</taxon>
        <taxon>Hexanauplia</taxon>
        <taxon>Copepoda</taxon>
        <taxon>Siphonostomatoida</taxon>
        <taxon>Caligidae</taxon>
        <taxon>Lepeophtheirus</taxon>
    </lineage>
</organism>
<accession>A0A0K2T9L4</accession>
<evidence type="ECO:0000313" key="1">
    <source>
        <dbReference type="EMBL" id="CDW22161.1"/>
    </source>
</evidence>
<name>A0A0K2T9L4_LEPSM</name>
<dbReference type="AlphaFoldDB" id="A0A0K2T9L4"/>
<feature type="non-terminal residue" evidence="1">
    <location>
        <position position="1"/>
    </location>
</feature>